<reference evidence="13" key="1">
    <citation type="submission" date="2020-06" db="EMBL/GenBank/DDBJ databases">
        <authorList>
            <person name="Onetto C."/>
        </authorList>
    </citation>
    <scope>NUCLEOTIDE SEQUENCE</scope>
</reference>
<evidence type="ECO:0000259" key="12">
    <source>
        <dbReference type="PROSITE" id="PS51914"/>
    </source>
</evidence>
<keyword evidence="4 11" id="KW-0732">Signal</keyword>
<feature type="domain" description="MRH" evidence="12">
    <location>
        <begin position="34"/>
        <end position="246"/>
    </location>
</feature>
<feature type="compositionally biased region" description="Basic and acidic residues" evidence="9">
    <location>
        <begin position="344"/>
        <end position="354"/>
    </location>
</feature>
<feature type="transmembrane region" description="Helical" evidence="10">
    <location>
        <begin position="258"/>
        <end position="279"/>
    </location>
</feature>
<evidence type="ECO:0000256" key="3">
    <source>
        <dbReference type="ARBA" id="ARBA00022692"/>
    </source>
</evidence>
<comment type="subcellular location">
    <subcellularLocation>
        <location evidence="1">Endomembrane system</location>
    </subcellularLocation>
</comment>
<dbReference type="InterPro" id="IPR009011">
    <property type="entry name" value="Man6P_isomerase_rcpt-bd_dom_sf"/>
</dbReference>
<keyword evidence="7" id="KW-1015">Disulfide bond</keyword>
<accession>A0A9N8PN26</accession>
<keyword evidence="5 10" id="KW-1133">Transmembrane helix</keyword>
<evidence type="ECO:0000313" key="13">
    <source>
        <dbReference type="EMBL" id="CAD0106335.1"/>
    </source>
</evidence>
<evidence type="ECO:0000313" key="14">
    <source>
        <dbReference type="Proteomes" id="UP000745764"/>
    </source>
</evidence>
<evidence type="ECO:0000256" key="11">
    <source>
        <dbReference type="SAM" id="SignalP"/>
    </source>
</evidence>
<keyword evidence="8" id="KW-0325">Glycoprotein</keyword>
<protein>
    <recommendedName>
        <fullName evidence="12">MRH domain-containing protein</fullName>
    </recommendedName>
</protein>
<dbReference type="InterPro" id="IPR028927">
    <property type="entry name" value="Man-6-P_rcpt"/>
</dbReference>
<keyword evidence="14" id="KW-1185">Reference proteome</keyword>
<dbReference type="GO" id="GO:0000139">
    <property type="term" value="C:Golgi membrane"/>
    <property type="evidence" value="ECO:0007669"/>
    <property type="project" value="UniProtKB-SubCell"/>
</dbReference>
<feature type="chain" id="PRO_5040318367" description="MRH domain-containing protein" evidence="11">
    <location>
        <begin position="22"/>
        <end position="362"/>
    </location>
</feature>
<feature type="transmembrane region" description="Helical" evidence="10">
    <location>
        <begin position="291"/>
        <end position="312"/>
    </location>
</feature>
<keyword evidence="2" id="KW-0813">Transport</keyword>
<evidence type="ECO:0000256" key="2">
    <source>
        <dbReference type="ARBA" id="ARBA00022448"/>
    </source>
</evidence>
<dbReference type="PROSITE" id="PS51914">
    <property type="entry name" value="MRH"/>
    <property type="match status" value="1"/>
</dbReference>
<comment type="caution">
    <text evidence="13">The sequence shown here is derived from an EMBL/GenBank/DDBJ whole genome shotgun (WGS) entry which is preliminary data.</text>
</comment>
<dbReference type="GO" id="GO:0007034">
    <property type="term" value="P:vacuolar transport"/>
    <property type="evidence" value="ECO:0007669"/>
    <property type="project" value="TreeGrafter"/>
</dbReference>
<dbReference type="PANTHER" id="PTHR15071:SF0">
    <property type="entry name" value="MANNOSE 6-PHOSPHATE RECEPTOR-LIKE PROTEIN 1"/>
    <property type="match status" value="1"/>
</dbReference>
<dbReference type="AlphaFoldDB" id="A0A9N8PN26"/>
<evidence type="ECO:0000256" key="1">
    <source>
        <dbReference type="ARBA" id="ARBA00004308"/>
    </source>
</evidence>
<dbReference type="OrthoDB" id="4504960at2759"/>
<dbReference type="Proteomes" id="UP000745764">
    <property type="component" value="Unassembled WGS sequence"/>
</dbReference>
<gene>
    <name evidence="13" type="ORF">AWRI4620_LOCUS590</name>
</gene>
<name>A0A9N8PN26_9PEZI</name>
<evidence type="ECO:0000256" key="10">
    <source>
        <dbReference type="SAM" id="Phobius"/>
    </source>
</evidence>
<evidence type="ECO:0000256" key="4">
    <source>
        <dbReference type="ARBA" id="ARBA00022729"/>
    </source>
</evidence>
<proteinExistence type="predicted"/>
<organism evidence="13 14">
    <name type="scientific">Aureobasidium uvarum</name>
    <dbReference type="NCBI Taxonomy" id="2773716"/>
    <lineage>
        <taxon>Eukaryota</taxon>
        <taxon>Fungi</taxon>
        <taxon>Dikarya</taxon>
        <taxon>Ascomycota</taxon>
        <taxon>Pezizomycotina</taxon>
        <taxon>Dothideomycetes</taxon>
        <taxon>Dothideomycetidae</taxon>
        <taxon>Dothideales</taxon>
        <taxon>Saccotheciaceae</taxon>
        <taxon>Aureobasidium</taxon>
    </lineage>
</organism>
<dbReference type="EMBL" id="CAINUL010000001">
    <property type="protein sequence ID" value="CAD0106335.1"/>
    <property type="molecule type" value="Genomic_DNA"/>
</dbReference>
<feature type="signal peptide" evidence="11">
    <location>
        <begin position="1"/>
        <end position="21"/>
    </location>
</feature>
<dbReference type="SUPFAM" id="SSF50911">
    <property type="entry name" value="Mannose 6-phosphate receptor domain"/>
    <property type="match status" value="1"/>
</dbReference>
<feature type="region of interest" description="Disordered" evidence="9">
    <location>
        <begin position="336"/>
        <end position="362"/>
    </location>
</feature>
<keyword evidence="6 10" id="KW-0472">Membrane</keyword>
<dbReference type="GO" id="GO:0005770">
    <property type="term" value="C:late endosome"/>
    <property type="evidence" value="ECO:0007669"/>
    <property type="project" value="TreeGrafter"/>
</dbReference>
<sequence length="362" mass="39652">MHSSILYHLLAFGLPVALGAASSDDPKGKKENHVPCTIRSPTSGAFFDLNPLHVILPEDPKKASKDARNESWSARGYDYGANFTLNFCGPVVENLTNVVGVDEARWQNVSAFYMLDGKTYSIGQQSSEPVFRGRKLVLNYTDGSPCPDTPVSSLSARGIIGDDDDDDDDDKDNKDHKDKDTDDDDKKSRKGGSKEPSTHLTRRKNTIISLLCNTDPLAPLNTVSFVASPDSCTYIFEARSSAACGGIEVAKQQLGPSGVFGVIALIAIIVYVVGGCVYQRTVMHQRGWRQLPNYSLWAGIASFVSDMFVILFSSCARFMPGRKGYNRVGSNFNNGSSAGRRGRSNSDDENRLIDQLDEEWED</sequence>
<evidence type="ECO:0000256" key="9">
    <source>
        <dbReference type="SAM" id="MobiDB-lite"/>
    </source>
</evidence>
<dbReference type="InterPro" id="IPR044865">
    <property type="entry name" value="MRH_dom"/>
</dbReference>
<dbReference type="GO" id="GO:0010008">
    <property type="term" value="C:endosome membrane"/>
    <property type="evidence" value="ECO:0007669"/>
    <property type="project" value="UniProtKB-SubCell"/>
</dbReference>
<feature type="compositionally biased region" description="Acidic residues" evidence="9">
    <location>
        <begin position="161"/>
        <end position="170"/>
    </location>
</feature>
<keyword evidence="3 10" id="KW-0812">Transmembrane</keyword>
<feature type="region of interest" description="Disordered" evidence="9">
    <location>
        <begin position="142"/>
        <end position="199"/>
    </location>
</feature>
<dbReference type="Pfam" id="PF02157">
    <property type="entry name" value="Man-6-P_recep"/>
    <property type="match status" value="1"/>
</dbReference>
<dbReference type="Gene3D" id="2.70.130.10">
    <property type="entry name" value="Mannose-6-phosphate receptor binding domain"/>
    <property type="match status" value="2"/>
</dbReference>
<evidence type="ECO:0000256" key="6">
    <source>
        <dbReference type="ARBA" id="ARBA00023136"/>
    </source>
</evidence>
<feature type="compositionally biased region" description="Basic and acidic residues" evidence="9">
    <location>
        <begin position="171"/>
        <end position="197"/>
    </location>
</feature>
<evidence type="ECO:0000256" key="7">
    <source>
        <dbReference type="ARBA" id="ARBA00023157"/>
    </source>
</evidence>
<evidence type="ECO:0000256" key="5">
    <source>
        <dbReference type="ARBA" id="ARBA00022989"/>
    </source>
</evidence>
<evidence type="ECO:0000256" key="8">
    <source>
        <dbReference type="ARBA" id="ARBA00023180"/>
    </source>
</evidence>
<dbReference type="PANTHER" id="PTHR15071">
    <property type="entry name" value="MANNOSE-6-PHOSPHATE RECEPTOR FAMILY MEMBER"/>
    <property type="match status" value="1"/>
</dbReference>